<organism evidence="1 2">
    <name type="scientific">Methylomonas koyamae</name>
    <dbReference type="NCBI Taxonomy" id="702114"/>
    <lineage>
        <taxon>Bacteria</taxon>
        <taxon>Pseudomonadati</taxon>
        <taxon>Pseudomonadota</taxon>
        <taxon>Gammaproteobacteria</taxon>
        <taxon>Methylococcales</taxon>
        <taxon>Methylococcaceae</taxon>
        <taxon>Methylomonas</taxon>
    </lineage>
</organism>
<evidence type="ECO:0000313" key="2">
    <source>
        <dbReference type="Proteomes" id="UP000077734"/>
    </source>
</evidence>
<protein>
    <submittedName>
        <fullName evidence="1">Uncharacterized protein</fullName>
    </submittedName>
</protein>
<dbReference type="EMBL" id="LUUL01000023">
    <property type="protein sequence ID" value="OAI29819.1"/>
    <property type="molecule type" value="Genomic_DNA"/>
</dbReference>
<name>A0A291IG51_9GAMM</name>
<dbReference type="AlphaFoldDB" id="A0A291IG51"/>
<evidence type="ECO:0000313" key="1">
    <source>
        <dbReference type="EMBL" id="OAI29819.1"/>
    </source>
</evidence>
<keyword evidence="2" id="KW-1185">Reference proteome</keyword>
<dbReference type="KEGG" id="mko:MKLM6_1075"/>
<reference evidence="1 2" key="1">
    <citation type="submission" date="2016-03" db="EMBL/GenBank/DDBJ databases">
        <authorList>
            <person name="Heylen K."/>
            <person name="De Vos P."/>
            <person name="Vekeman B."/>
        </authorList>
    </citation>
    <scope>NUCLEOTIDE SEQUENCE [LARGE SCALE GENOMIC DNA]</scope>
    <source>
        <strain evidence="1 2">R-49807</strain>
    </source>
</reference>
<comment type="caution">
    <text evidence="1">The sequence shown here is derived from an EMBL/GenBank/DDBJ whole genome shotgun (WGS) entry which is preliminary data.</text>
</comment>
<sequence>MKFQLMALAMLASSPAFASGNFLVDFEKNWDYANGDIAEYYNGGTAADGSAGPNLGVSFSGISGLSNDADFTYYSAAPSATGVAYVYDTAFMNVAGGVSGGLQFFYSSPEAVAGAIKAYSGLNGSGDLLGVFDFAANSSAAYDQWSHALFSFAGTAQSFDLSAGANIVALDNVSSVPLPAGFWLLGSGLAMVGAIGRRGKAAA</sequence>
<accession>A0A291IG51</accession>
<proteinExistence type="predicted"/>
<gene>
    <name evidence="1" type="ORF">A1356_03275</name>
</gene>
<dbReference type="RefSeq" id="WP_064024359.1">
    <property type="nucleotide sequence ID" value="NZ_CP023669.1"/>
</dbReference>
<dbReference type="Proteomes" id="UP000077734">
    <property type="component" value="Unassembled WGS sequence"/>
</dbReference>